<keyword evidence="4 5" id="KW-0472">Membrane</keyword>
<feature type="transmembrane region" description="Helical" evidence="5">
    <location>
        <begin position="97"/>
        <end position="115"/>
    </location>
</feature>
<comment type="caution">
    <text evidence="6">The sequence shown here is derived from an EMBL/GenBank/DDBJ whole genome shotgun (WGS) entry which is preliminary data.</text>
</comment>
<feature type="transmembrane region" description="Helical" evidence="5">
    <location>
        <begin position="63"/>
        <end position="85"/>
    </location>
</feature>
<dbReference type="Pfam" id="PF13564">
    <property type="entry name" value="DoxX_2"/>
    <property type="match status" value="1"/>
</dbReference>
<accession>A0A558AIK4</accession>
<evidence type="ECO:0000256" key="2">
    <source>
        <dbReference type="ARBA" id="ARBA00022692"/>
    </source>
</evidence>
<dbReference type="AlphaFoldDB" id="A0A558AIK4"/>
<sequence length="118" mass="12332">MHTFIHVLSLVLAAVFLVSGLVKLIGVEAIEVAAEAIGVPRRLHKTAGVLEIAAAAALVADLWWPPLGIAAAIGLTIMMVLATSYHLRGKDKPANTAVPALLGLFTLTMTILSLTTNI</sequence>
<keyword evidence="3 5" id="KW-1133">Transmembrane helix</keyword>
<gene>
    <name evidence="6" type="ORF">FNH06_07845</name>
</gene>
<keyword evidence="7" id="KW-1185">Reference proteome</keyword>
<organism evidence="6 7">
    <name type="scientific">Amycolatopsis acidiphila</name>
    <dbReference type="NCBI Taxonomy" id="715473"/>
    <lineage>
        <taxon>Bacteria</taxon>
        <taxon>Bacillati</taxon>
        <taxon>Actinomycetota</taxon>
        <taxon>Actinomycetes</taxon>
        <taxon>Pseudonocardiales</taxon>
        <taxon>Pseudonocardiaceae</taxon>
        <taxon>Amycolatopsis</taxon>
    </lineage>
</organism>
<evidence type="ECO:0000313" key="7">
    <source>
        <dbReference type="Proteomes" id="UP000318578"/>
    </source>
</evidence>
<comment type="subcellular location">
    <subcellularLocation>
        <location evidence="1">Membrane</location>
        <topology evidence="1">Multi-pass membrane protein</topology>
    </subcellularLocation>
</comment>
<dbReference type="EMBL" id="VJZA01000008">
    <property type="protein sequence ID" value="TVT24103.1"/>
    <property type="molecule type" value="Genomic_DNA"/>
</dbReference>
<evidence type="ECO:0000256" key="5">
    <source>
        <dbReference type="SAM" id="Phobius"/>
    </source>
</evidence>
<evidence type="ECO:0000313" key="6">
    <source>
        <dbReference type="EMBL" id="TVT24103.1"/>
    </source>
</evidence>
<keyword evidence="2 5" id="KW-0812">Transmembrane</keyword>
<dbReference type="RefSeq" id="WP_144635889.1">
    <property type="nucleotide sequence ID" value="NZ_BNAX01000018.1"/>
</dbReference>
<dbReference type="Proteomes" id="UP000318578">
    <property type="component" value="Unassembled WGS sequence"/>
</dbReference>
<evidence type="ECO:0000256" key="3">
    <source>
        <dbReference type="ARBA" id="ARBA00022989"/>
    </source>
</evidence>
<proteinExistence type="predicted"/>
<reference evidence="6 7" key="1">
    <citation type="submission" date="2019-07" db="EMBL/GenBank/DDBJ databases">
        <title>New species of Amycolatopsis and Streptomyces.</title>
        <authorList>
            <person name="Duangmal K."/>
            <person name="Teo W.F.A."/>
            <person name="Lipun K."/>
        </authorList>
    </citation>
    <scope>NUCLEOTIDE SEQUENCE [LARGE SCALE GENOMIC DNA]</scope>
    <source>
        <strain evidence="6 7">JCM 30562</strain>
    </source>
</reference>
<evidence type="ECO:0000256" key="4">
    <source>
        <dbReference type="ARBA" id="ARBA00023136"/>
    </source>
</evidence>
<name>A0A558AIK4_9PSEU</name>
<dbReference type="OrthoDB" id="3638680at2"/>
<evidence type="ECO:0000256" key="1">
    <source>
        <dbReference type="ARBA" id="ARBA00004141"/>
    </source>
</evidence>
<protein>
    <submittedName>
        <fullName evidence="6">DoxX family protein</fullName>
    </submittedName>
</protein>
<dbReference type="InterPro" id="IPR032808">
    <property type="entry name" value="DoxX"/>
</dbReference>
<dbReference type="GO" id="GO:0016020">
    <property type="term" value="C:membrane"/>
    <property type="evidence" value="ECO:0007669"/>
    <property type="project" value="UniProtKB-SubCell"/>
</dbReference>